<protein>
    <submittedName>
        <fullName evidence="2">Uncharacterized protein</fullName>
    </submittedName>
</protein>
<feature type="region of interest" description="Disordered" evidence="1">
    <location>
        <begin position="1"/>
        <end position="63"/>
    </location>
</feature>
<evidence type="ECO:0000313" key="3">
    <source>
        <dbReference type="Proteomes" id="UP001154078"/>
    </source>
</evidence>
<dbReference type="EMBL" id="OV121132">
    <property type="protein sequence ID" value="CAH0545665.1"/>
    <property type="molecule type" value="Genomic_DNA"/>
</dbReference>
<feature type="compositionally biased region" description="Basic and acidic residues" evidence="1">
    <location>
        <begin position="12"/>
        <end position="24"/>
    </location>
</feature>
<proteinExistence type="predicted"/>
<dbReference type="AlphaFoldDB" id="A0A9P0FA53"/>
<organism evidence="2 3">
    <name type="scientific">Brassicogethes aeneus</name>
    <name type="common">Rape pollen beetle</name>
    <name type="synonym">Meligethes aeneus</name>
    <dbReference type="NCBI Taxonomy" id="1431903"/>
    <lineage>
        <taxon>Eukaryota</taxon>
        <taxon>Metazoa</taxon>
        <taxon>Ecdysozoa</taxon>
        <taxon>Arthropoda</taxon>
        <taxon>Hexapoda</taxon>
        <taxon>Insecta</taxon>
        <taxon>Pterygota</taxon>
        <taxon>Neoptera</taxon>
        <taxon>Endopterygota</taxon>
        <taxon>Coleoptera</taxon>
        <taxon>Polyphaga</taxon>
        <taxon>Cucujiformia</taxon>
        <taxon>Nitidulidae</taxon>
        <taxon>Meligethinae</taxon>
        <taxon>Brassicogethes</taxon>
    </lineage>
</organism>
<evidence type="ECO:0000313" key="2">
    <source>
        <dbReference type="EMBL" id="CAH0545665.1"/>
    </source>
</evidence>
<feature type="region of interest" description="Disordered" evidence="1">
    <location>
        <begin position="151"/>
        <end position="176"/>
    </location>
</feature>
<feature type="compositionally biased region" description="Basic and acidic residues" evidence="1">
    <location>
        <begin position="151"/>
        <end position="162"/>
    </location>
</feature>
<feature type="compositionally biased region" description="Pro residues" evidence="1">
    <location>
        <begin position="367"/>
        <end position="379"/>
    </location>
</feature>
<feature type="compositionally biased region" description="Acidic residues" evidence="1">
    <location>
        <begin position="328"/>
        <end position="352"/>
    </location>
</feature>
<dbReference type="OrthoDB" id="6811788at2759"/>
<name>A0A9P0FA53_BRAAE</name>
<sequence>MSERRRSSIKNDNIKGKLQKESSKGKIQKSSKVRSNEDVNKTKGEKRKSKDDSDNETKGESSCTWEDNFCLKGVPEAVLDKFFSHFCNNHQKAICMLKGIKEETTKNKETNEVFYQYEKCSDAYTMIQFLTFMYSENAQFKALIDAFNENAKKEPPSTDDKASGSSQKSKECVNNTPILTDGRSLGCDNPTCGTIEPPKNPQQVICENRKCDKNRTLPKKCCTYESDSFESLQDTELKSKAPQPVDKYFDCFTEAFCCKSMCYPCRFNVNDEKIKEYVKEFLESIKDAPPECEKSAEDLKNPLTVEKKPADSSDTPESPEDTPPPPEDTTESPEDTTESPEDTPESPEDTPEDTPASAEDTPTEVTPAPPAEAPAPPVKTPAVAKTTCKCAAFRQFFVEKKKKEDWDVKVEEAIACCPCQQCPEKNYEDDGGEPKAPKSCPETCAPCEEECEEEDEDEKLTPNEEFKRTCAALMDAIETCKDSSTDPKDKGCIPCCTKYSFKDKDLDDLDKCT</sequence>
<feature type="region of interest" description="Disordered" evidence="1">
    <location>
        <begin position="289"/>
        <end position="381"/>
    </location>
</feature>
<dbReference type="Proteomes" id="UP001154078">
    <property type="component" value="Chromosome 1"/>
</dbReference>
<evidence type="ECO:0000256" key="1">
    <source>
        <dbReference type="SAM" id="MobiDB-lite"/>
    </source>
</evidence>
<feature type="compositionally biased region" description="Basic and acidic residues" evidence="1">
    <location>
        <begin position="289"/>
        <end position="311"/>
    </location>
</feature>
<feature type="compositionally biased region" description="Polar residues" evidence="1">
    <location>
        <begin position="163"/>
        <end position="176"/>
    </location>
</feature>
<reference evidence="2" key="1">
    <citation type="submission" date="2021-12" db="EMBL/GenBank/DDBJ databases">
        <authorList>
            <person name="King R."/>
        </authorList>
    </citation>
    <scope>NUCLEOTIDE SEQUENCE</scope>
</reference>
<accession>A0A9P0FA53</accession>
<feature type="compositionally biased region" description="Basic and acidic residues" evidence="1">
    <location>
        <begin position="34"/>
        <end position="59"/>
    </location>
</feature>
<keyword evidence="3" id="KW-1185">Reference proteome</keyword>
<gene>
    <name evidence="2" type="ORF">MELIAE_LOCUS28</name>
</gene>